<dbReference type="Gene3D" id="3.30.2010.10">
    <property type="entry name" value="Metalloproteases ('zincins'), catalytic domain"/>
    <property type="match status" value="1"/>
</dbReference>
<dbReference type="PANTHER" id="PTHR22726:SF24">
    <property type="entry name" value="M48 FAMILY METALLOPEPTIDASE"/>
    <property type="match status" value="1"/>
</dbReference>
<keyword evidence="4 6" id="KW-0862">Zinc</keyword>
<comment type="similarity">
    <text evidence="6">Belongs to the peptidase M48 family.</text>
</comment>
<evidence type="ECO:0000259" key="8">
    <source>
        <dbReference type="Pfam" id="PF01435"/>
    </source>
</evidence>
<dbReference type="RefSeq" id="WP_008488490.1">
    <property type="nucleotide sequence ID" value="NZ_AMRG01000007.1"/>
</dbReference>
<keyword evidence="10" id="KW-1185">Reference proteome</keyword>
<keyword evidence="2" id="KW-0479">Metal-binding</keyword>
<dbReference type="PATRIC" id="fig|740709.3.peg.1341"/>
<comment type="caution">
    <text evidence="9">The sequence shown here is derived from an EMBL/GenBank/DDBJ whole genome shotgun (WGS) entry which is preliminary data.</text>
</comment>
<dbReference type="OrthoDB" id="9810445at2"/>
<keyword evidence="5 6" id="KW-0482">Metalloprotease</keyword>
<keyword evidence="7" id="KW-0732">Signal</keyword>
<dbReference type="Proteomes" id="UP000014115">
    <property type="component" value="Unassembled WGS sequence"/>
</dbReference>
<feature type="chain" id="PRO_5003862764" evidence="7">
    <location>
        <begin position="26"/>
        <end position="281"/>
    </location>
</feature>
<keyword evidence="1 6" id="KW-0645">Protease</keyword>
<proteinExistence type="inferred from homology"/>
<dbReference type="eggNOG" id="COG0501">
    <property type="taxonomic scope" value="Bacteria"/>
</dbReference>
<evidence type="ECO:0000313" key="9">
    <source>
        <dbReference type="EMBL" id="EKE83792.1"/>
    </source>
</evidence>
<reference evidence="9 10" key="1">
    <citation type="journal article" date="2012" name="J. Bacteriol.">
        <title>Genome Sequence of Idiomarina xiamenensis Type Strain 10-D-4.</title>
        <authorList>
            <person name="Lai Q."/>
            <person name="Wang L."/>
            <person name="Wang W."/>
            <person name="Shao Z."/>
        </authorList>
    </citation>
    <scope>NUCLEOTIDE SEQUENCE [LARGE SCALE GENOMIC DNA]</scope>
    <source>
        <strain evidence="9 10">10-D-4</strain>
    </source>
</reference>
<dbReference type="PROSITE" id="PS51257">
    <property type="entry name" value="PROKAR_LIPOPROTEIN"/>
    <property type="match status" value="1"/>
</dbReference>
<evidence type="ECO:0000256" key="4">
    <source>
        <dbReference type="ARBA" id="ARBA00022833"/>
    </source>
</evidence>
<dbReference type="EMBL" id="AMRG01000007">
    <property type="protein sequence ID" value="EKE83792.1"/>
    <property type="molecule type" value="Genomic_DNA"/>
</dbReference>
<name>K2KB49_9GAMM</name>
<dbReference type="GO" id="GO:0004222">
    <property type="term" value="F:metalloendopeptidase activity"/>
    <property type="evidence" value="ECO:0007669"/>
    <property type="project" value="InterPro"/>
</dbReference>
<comment type="cofactor">
    <cofactor evidence="6">
        <name>Zn(2+)</name>
        <dbReference type="ChEBI" id="CHEBI:29105"/>
    </cofactor>
    <text evidence="6">Binds 1 zinc ion per subunit.</text>
</comment>
<gene>
    <name evidence="9" type="ORF">A10D4_06586</name>
</gene>
<sequence length="281" mass="29714">MVKARKLSVSSVKGWVLTLTAVAAAAILASCAQSPTGRSQLQLLSSSQLDQMGDKSYQEMKAQEQVSKDAKVNAYVQCIADALIAELPAPYAEQPWEVNVFVSDQVNAFALPGGHIGVYQGLLKVAETPAQLAAVMGHEIGHVIAGHSNERLSTNMVAGLGLEVAGAYIAGNTDNNTAGLIMAGLGLGTQVGVILPFSRTHESEADALGLDYMAAAGFDPAAAADLWRNMAAQGGKAPLEFLSTHPSPQSRINAIEKRLPEVTPIYQRRQQQGDLPNCRRP</sequence>
<feature type="signal peptide" evidence="7">
    <location>
        <begin position="1"/>
        <end position="25"/>
    </location>
</feature>
<dbReference type="InterPro" id="IPR001915">
    <property type="entry name" value="Peptidase_M48"/>
</dbReference>
<dbReference type="InterPro" id="IPR051156">
    <property type="entry name" value="Mito/Outer_Membr_Metalloprot"/>
</dbReference>
<dbReference type="STRING" id="740709.A10D4_06586"/>
<evidence type="ECO:0000313" key="10">
    <source>
        <dbReference type="Proteomes" id="UP000014115"/>
    </source>
</evidence>
<evidence type="ECO:0000256" key="6">
    <source>
        <dbReference type="RuleBase" id="RU003983"/>
    </source>
</evidence>
<organism evidence="9 10">
    <name type="scientific">Idiomarina xiamenensis 10-D-4</name>
    <dbReference type="NCBI Taxonomy" id="740709"/>
    <lineage>
        <taxon>Bacteria</taxon>
        <taxon>Pseudomonadati</taxon>
        <taxon>Pseudomonadota</taxon>
        <taxon>Gammaproteobacteria</taxon>
        <taxon>Alteromonadales</taxon>
        <taxon>Idiomarinaceae</taxon>
        <taxon>Idiomarina</taxon>
    </lineage>
</organism>
<evidence type="ECO:0000256" key="2">
    <source>
        <dbReference type="ARBA" id="ARBA00022723"/>
    </source>
</evidence>
<dbReference type="GO" id="GO:0016020">
    <property type="term" value="C:membrane"/>
    <property type="evidence" value="ECO:0007669"/>
    <property type="project" value="TreeGrafter"/>
</dbReference>
<accession>K2KB49</accession>
<evidence type="ECO:0000256" key="5">
    <source>
        <dbReference type="ARBA" id="ARBA00023049"/>
    </source>
</evidence>
<dbReference type="PANTHER" id="PTHR22726">
    <property type="entry name" value="METALLOENDOPEPTIDASE OMA1"/>
    <property type="match status" value="1"/>
</dbReference>
<dbReference type="Pfam" id="PF01435">
    <property type="entry name" value="Peptidase_M48"/>
    <property type="match status" value="1"/>
</dbReference>
<dbReference type="GO" id="GO:0046872">
    <property type="term" value="F:metal ion binding"/>
    <property type="evidence" value="ECO:0007669"/>
    <property type="project" value="UniProtKB-KW"/>
</dbReference>
<feature type="domain" description="Peptidase M48" evidence="8">
    <location>
        <begin position="72"/>
        <end position="258"/>
    </location>
</feature>
<dbReference type="GO" id="GO:0051603">
    <property type="term" value="P:proteolysis involved in protein catabolic process"/>
    <property type="evidence" value="ECO:0007669"/>
    <property type="project" value="TreeGrafter"/>
</dbReference>
<dbReference type="CDD" id="cd07331">
    <property type="entry name" value="M48C_Oma1_like"/>
    <property type="match status" value="1"/>
</dbReference>
<dbReference type="AlphaFoldDB" id="K2KB49"/>
<protein>
    <submittedName>
        <fullName evidence="9">Zn-dependent protease</fullName>
    </submittedName>
</protein>
<evidence type="ECO:0000256" key="3">
    <source>
        <dbReference type="ARBA" id="ARBA00022801"/>
    </source>
</evidence>
<evidence type="ECO:0000256" key="7">
    <source>
        <dbReference type="SAM" id="SignalP"/>
    </source>
</evidence>
<keyword evidence="3 6" id="KW-0378">Hydrolase</keyword>
<evidence type="ECO:0000256" key="1">
    <source>
        <dbReference type="ARBA" id="ARBA00022670"/>
    </source>
</evidence>